<dbReference type="PANTHER" id="PTHR31111:SF125">
    <property type="entry name" value="F-BOX PROTEIN CPR30-LIKE"/>
    <property type="match status" value="1"/>
</dbReference>
<accession>A0ABC8LUR2</accession>
<dbReference type="InterPro" id="IPR015915">
    <property type="entry name" value="Kelch-typ_b-propeller"/>
</dbReference>
<dbReference type="Pfam" id="PF08268">
    <property type="entry name" value="FBA_3"/>
    <property type="match status" value="1"/>
</dbReference>
<evidence type="ECO:0000313" key="2">
    <source>
        <dbReference type="EMBL" id="CAH8386752.1"/>
    </source>
</evidence>
<gene>
    <name evidence="2" type="ORF">ERUC_LOCUS39235</name>
</gene>
<dbReference type="InterPro" id="IPR017451">
    <property type="entry name" value="F-box-assoc_interact_dom"/>
</dbReference>
<evidence type="ECO:0000259" key="1">
    <source>
        <dbReference type="Pfam" id="PF08268"/>
    </source>
</evidence>
<feature type="domain" description="F-box associated beta-propeller type 3" evidence="1">
    <location>
        <begin position="12"/>
        <end position="204"/>
    </location>
</feature>
<protein>
    <recommendedName>
        <fullName evidence="1">F-box associated beta-propeller type 3 domain-containing protein</fullName>
    </recommendedName>
</protein>
<dbReference type="EMBL" id="CAKOAT010719598">
    <property type="protein sequence ID" value="CAH8386752.1"/>
    <property type="molecule type" value="Genomic_DNA"/>
</dbReference>
<comment type="caution">
    <text evidence="2">The sequence shown here is derived from an EMBL/GenBank/DDBJ whole genome shotgun (WGS) entry which is preliminary data.</text>
</comment>
<dbReference type="InterPro" id="IPR013187">
    <property type="entry name" value="F-box-assoc_dom_typ3"/>
</dbReference>
<dbReference type="NCBIfam" id="TIGR01640">
    <property type="entry name" value="F_box_assoc_1"/>
    <property type="match status" value="1"/>
</dbReference>
<evidence type="ECO:0000313" key="3">
    <source>
        <dbReference type="Proteomes" id="UP001642260"/>
    </source>
</evidence>
<sequence>MTTDLPNGQESPLSESQVLTLGAKQSSWRMIECSIPHRLCSNSHVCIDGVVYFVVKTGADLSQRSLVKFDLRYEKLDFVTSLPADMPCLRGCCSFINYEGKVAIPTRASGNTFNVWVIDQAAPKHGWLKLSFSTESWNILSMLRIYGFTHTGEFVLAPKYYSGHFNVILYNTNTKGLRKIKVDVKGDYEFMHGRRTKAVVFSEYIESICKRDSFHSLR</sequence>
<name>A0ABC8LUR2_ERUVS</name>
<proteinExistence type="predicted"/>
<reference evidence="2 3" key="1">
    <citation type="submission" date="2022-03" db="EMBL/GenBank/DDBJ databases">
        <authorList>
            <person name="Macdonald S."/>
            <person name="Ahmed S."/>
            <person name="Newling K."/>
        </authorList>
    </citation>
    <scope>NUCLEOTIDE SEQUENCE [LARGE SCALE GENOMIC DNA]</scope>
</reference>
<dbReference type="AlphaFoldDB" id="A0ABC8LUR2"/>
<dbReference type="Proteomes" id="UP001642260">
    <property type="component" value="Unassembled WGS sequence"/>
</dbReference>
<dbReference type="PANTHER" id="PTHR31111">
    <property type="entry name" value="BNAA05G37150D PROTEIN-RELATED"/>
    <property type="match status" value="1"/>
</dbReference>
<keyword evidence="3" id="KW-1185">Reference proteome</keyword>
<dbReference type="SUPFAM" id="SSF117281">
    <property type="entry name" value="Kelch motif"/>
    <property type="match status" value="1"/>
</dbReference>
<organism evidence="2 3">
    <name type="scientific">Eruca vesicaria subsp. sativa</name>
    <name type="common">Garden rocket</name>
    <name type="synonym">Eruca sativa</name>
    <dbReference type="NCBI Taxonomy" id="29727"/>
    <lineage>
        <taxon>Eukaryota</taxon>
        <taxon>Viridiplantae</taxon>
        <taxon>Streptophyta</taxon>
        <taxon>Embryophyta</taxon>
        <taxon>Tracheophyta</taxon>
        <taxon>Spermatophyta</taxon>
        <taxon>Magnoliopsida</taxon>
        <taxon>eudicotyledons</taxon>
        <taxon>Gunneridae</taxon>
        <taxon>Pentapetalae</taxon>
        <taxon>rosids</taxon>
        <taxon>malvids</taxon>
        <taxon>Brassicales</taxon>
        <taxon>Brassicaceae</taxon>
        <taxon>Brassiceae</taxon>
        <taxon>Eruca</taxon>
    </lineage>
</organism>